<dbReference type="FunFam" id="1.10.420.10:FF:000007">
    <property type="entry name" value="Peroxidase"/>
    <property type="match status" value="1"/>
</dbReference>
<feature type="binding site" evidence="19">
    <location>
        <position position="80"/>
    </location>
    <ligand>
        <name>Ca(2+)</name>
        <dbReference type="ChEBI" id="CHEBI:29108"/>
        <label>1</label>
    </ligand>
</feature>
<feature type="binding site" evidence="19">
    <location>
        <position position="245"/>
    </location>
    <ligand>
        <name>Ca(2+)</name>
        <dbReference type="ChEBI" id="CHEBI:29108"/>
        <label>2</label>
    </ligand>
</feature>
<feature type="disulfide bond" evidence="21">
    <location>
        <begin position="200"/>
        <end position="232"/>
    </location>
</feature>
<feature type="disulfide bond" evidence="21">
    <location>
        <begin position="123"/>
        <end position="322"/>
    </location>
</feature>
<feature type="disulfide bond" evidence="21">
    <location>
        <begin position="74"/>
        <end position="79"/>
    </location>
</feature>
<comment type="cofactor">
    <cofactor evidence="19 22">
        <name>Ca(2+)</name>
        <dbReference type="ChEBI" id="CHEBI:29108"/>
    </cofactor>
    <text evidence="19 22">Binds 2 calcium ions per subunit.</text>
</comment>
<feature type="disulfide bond" evidence="21">
    <location>
        <begin position="38"/>
        <end position="117"/>
    </location>
</feature>
<feature type="binding site" evidence="19">
    <location>
        <position position="194"/>
    </location>
    <ligand>
        <name>Ca(2+)</name>
        <dbReference type="ChEBI" id="CHEBI:29108"/>
        <label>2</label>
    </ligand>
</feature>
<evidence type="ECO:0000256" key="19">
    <source>
        <dbReference type="PIRSR" id="PIRSR600823-3"/>
    </source>
</evidence>
<evidence type="ECO:0000256" key="4">
    <source>
        <dbReference type="ARBA" id="ARBA00006873"/>
    </source>
</evidence>
<evidence type="ECO:0000256" key="22">
    <source>
        <dbReference type="RuleBase" id="RU362060"/>
    </source>
</evidence>
<organism evidence="24 25">
    <name type="scientific">Coffea canephora</name>
    <name type="common">Robusta coffee</name>
    <dbReference type="NCBI Taxonomy" id="49390"/>
    <lineage>
        <taxon>Eukaryota</taxon>
        <taxon>Viridiplantae</taxon>
        <taxon>Streptophyta</taxon>
        <taxon>Embryophyta</taxon>
        <taxon>Tracheophyta</taxon>
        <taxon>Spermatophyta</taxon>
        <taxon>Magnoliopsida</taxon>
        <taxon>eudicotyledons</taxon>
        <taxon>Gunneridae</taxon>
        <taxon>Pentapetalae</taxon>
        <taxon>asterids</taxon>
        <taxon>lamiids</taxon>
        <taxon>Gentianales</taxon>
        <taxon>Rubiaceae</taxon>
        <taxon>Ixoroideae</taxon>
        <taxon>Gardenieae complex</taxon>
        <taxon>Bertiereae - Coffeeae clade</taxon>
        <taxon>Coffeeae</taxon>
        <taxon>Coffea</taxon>
    </lineage>
</organism>
<evidence type="ECO:0000256" key="5">
    <source>
        <dbReference type="ARBA" id="ARBA00012313"/>
    </source>
</evidence>
<evidence type="ECO:0000256" key="6">
    <source>
        <dbReference type="ARBA" id="ARBA00022525"/>
    </source>
</evidence>
<evidence type="ECO:0000256" key="16">
    <source>
        <dbReference type="ARBA" id="ARBA00023324"/>
    </source>
</evidence>
<feature type="binding site" evidence="19">
    <location>
        <position position="91"/>
    </location>
    <ligand>
        <name>Ca(2+)</name>
        <dbReference type="ChEBI" id="CHEBI:29108"/>
        <label>1</label>
    </ligand>
</feature>
<dbReference type="PRINTS" id="PR00458">
    <property type="entry name" value="PEROXIDASE"/>
</dbReference>
<gene>
    <name evidence="24" type="ORF">GSCOC_T00023934001</name>
</gene>
<keyword evidence="16 22" id="KW-0376">Hydrogen peroxide</keyword>
<evidence type="ECO:0000256" key="13">
    <source>
        <dbReference type="ARBA" id="ARBA00023004"/>
    </source>
</evidence>
<evidence type="ECO:0000256" key="9">
    <source>
        <dbReference type="ARBA" id="ARBA00022723"/>
    </source>
</evidence>
<dbReference type="InterPro" id="IPR002016">
    <property type="entry name" value="Haem_peroxidase"/>
</dbReference>
<dbReference type="OrthoDB" id="2113341at2759"/>
<comment type="subcellular location">
    <subcellularLocation>
        <location evidence="3 22">Secreted</location>
    </subcellularLocation>
</comment>
<evidence type="ECO:0000256" key="3">
    <source>
        <dbReference type="ARBA" id="ARBA00004613"/>
    </source>
</evidence>
<comment type="function">
    <text evidence="2">Removal of H(2)O(2), oxidation of toxic reductants, biosynthesis and degradation of lignin, suberization, auxin catabolism, response to environmental stresses such as wounding, pathogen attack and oxidative stress. These functions might be dependent on each isozyme/isoform in each plant tissue.</text>
</comment>
<keyword evidence="11 19" id="KW-0106">Calcium</keyword>
<dbReference type="FunFam" id="1.10.520.10:FF:000006">
    <property type="entry name" value="Peroxidase"/>
    <property type="match status" value="1"/>
</dbReference>
<evidence type="ECO:0000256" key="2">
    <source>
        <dbReference type="ARBA" id="ARBA00002322"/>
    </source>
</evidence>
<keyword evidence="15" id="KW-0325">Glycoprotein</keyword>
<keyword evidence="6 22" id="KW-0964">Secreted</keyword>
<feature type="active site" description="Proton acceptor" evidence="17">
    <location>
        <position position="72"/>
    </location>
</feature>
<dbReference type="InterPro" id="IPR019794">
    <property type="entry name" value="Peroxidases_AS"/>
</dbReference>
<feature type="domain" description="Plant heme peroxidase family profile" evidence="23">
    <location>
        <begin position="28"/>
        <end position="326"/>
    </location>
</feature>
<evidence type="ECO:0000313" key="24">
    <source>
        <dbReference type="EMBL" id="CDP06896.1"/>
    </source>
</evidence>
<feature type="binding site" evidence="19">
    <location>
        <position position="76"/>
    </location>
    <ligand>
        <name>Ca(2+)</name>
        <dbReference type="ChEBI" id="CHEBI:29108"/>
        <label>1</label>
    </ligand>
</feature>
<evidence type="ECO:0000256" key="8">
    <source>
        <dbReference type="ARBA" id="ARBA00022617"/>
    </source>
</evidence>
<dbReference type="EC" id="1.11.1.7" evidence="5 22"/>
<dbReference type="Proteomes" id="UP000295252">
    <property type="component" value="Chromosome I"/>
</dbReference>
<dbReference type="Pfam" id="PF00141">
    <property type="entry name" value="peroxidase"/>
    <property type="match status" value="1"/>
</dbReference>
<evidence type="ECO:0000256" key="18">
    <source>
        <dbReference type="PIRSR" id="PIRSR600823-2"/>
    </source>
</evidence>
<keyword evidence="12 22" id="KW-0560">Oxidoreductase</keyword>
<evidence type="ECO:0000313" key="25">
    <source>
        <dbReference type="Proteomes" id="UP000295252"/>
    </source>
</evidence>
<dbReference type="InterPro" id="IPR000823">
    <property type="entry name" value="Peroxidase_pln"/>
</dbReference>
<keyword evidence="7 22" id="KW-0575">Peroxidase</keyword>
<dbReference type="Gene3D" id="1.10.420.10">
    <property type="entry name" value="Peroxidase, domain 2"/>
    <property type="match status" value="1"/>
</dbReference>
<dbReference type="InterPro" id="IPR010255">
    <property type="entry name" value="Haem_peroxidase_sf"/>
</dbReference>
<dbReference type="FunCoup" id="A0A068UEI8">
    <property type="interactions" value="91"/>
</dbReference>
<name>A0A068UEI8_COFCA</name>
<dbReference type="STRING" id="49390.A0A068UEI8"/>
<dbReference type="GO" id="GO:0140825">
    <property type="term" value="F:lactoperoxidase activity"/>
    <property type="evidence" value="ECO:0007669"/>
    <property type="project" value="UniProtKB-EC"/>
</dbReference>
<feature type="binding site" evidence="19">
    <location>
        <position position="82"/>
    </location>
    <ligand>
        <name>Ca(2+)</name>
        <dbReference type="ChEBI" id="CHEBI:29108"/>
        <label>1</label>
    </ligand>
</feature>
<feature type="site" description="Transition state stabilizer" evidence="20">
    <location>
        <position position="68"/>
    </location>
</feature>
<dbReference type="PANTHER" id="PTHR31517:SF59">
    <property type="entry name" value="PEROXIDASE"/>
    <property type="match status" value="1"/>
</dbReference>
<feature type="binding site" evidence="19">
    <location>
        <position position="78"/>
    </location>
    <ligand>
        <name>Ca(2+)</name>
        <dbReference type="ChEBI" id="CHEBI:29108"/>
        <label>1</label>
    </ligand>
</feature>
<evidence type="ECO:0000256" key="7">
    <source>
        <dbReference type="ARBA" id="ARBA00022559"/>
    </source>
</evidence>
<dbReference type="OMA" id="HECVING"/>
<feature type="binding site" evidence="19">
    <location>
        <position position="255"/>
    </location>
    <ligand>
        <name>Ca(2+)</name>
        <dbReference type="ChEBI" id="CHEBI:29108"/>
        <label>2</label>
    </ligand>
</feature>
<reference evidence="25" key="1">
    <citation type="journal article" date="2014" name="Science">
        <title>The coffee genome provides insight into the convergent evolution of caffeine biosynthesis.</title>
        <authorList>
            <person name="Denoeud F."/>
            <person name="Carretero-Paulet L."/>
            <person name="Dereeper A."/>
            <person name="Droc G."/>
            <person name="Guyot R."/>
            <person name="Pietrella M."/>
            <person name="Zheng C."/>
            <person name="Alberti A."/>
            <person name="Anthony F."/>
            <person name="Aprea G."/>
            <person name="Aury J.M."/>
            <person name="Bento P."/>
            <person name="Bernard M."/>
            <person name="Bocs S."/>
            <person name="Campa C."/>
            <person name="Cenci A."/>
            <person name="Combes M.C."/>
            <person name="Crouzillat D."/>
            <person name="Da Silva C."/>
            <person name="Daddiego L."/>
            <person name="De Bellis F."/>
            <person name="Dussert S."/>
            <person name="Garsmeur O."/>
            <person name="Gayraud T."/>
            <person name="Guignon V."/>
            <person name="Jahn K."/>
            <person name="Jamilloux V."/>
            <person name="Joet T."/>
            <person name="Labadie K."/>
            <person name="Lan T."/>
            <person name="Leclercq J."/>
            <person name="Lepelley M."/>
            <person name="Leroy T."/>
            <person name="Li L.T."/>
            <person name="Librado P."/>
            <person name="Lopez L."/>
            <person name="Munoz A."/>
            <person name="Noel B."/>
            <person name="Pallavicini A."/>
            <person name="Perrotta G."/>
            <person name="Poncet V."/>
            <person name="Pot D."/>
            <person name="Priyono X."/>
            <person name="Rigoreau M."/>
            <person name="Rouard M."/>
            <person name="Rozas J."/>
            <person name="Tranchant-Dubreuil C."/>
            <person name="VanBuren R."/>
            <person name="Zhang Q."/>
            <person name="Andrade A.C."/>
            <person name="Argout X."/>
            <person name="Bertrand B."/>
            <person name="de Kochko A."/>
            <person name="Graziosi G."/>
            <person name="Henry R.J."/>
            <person name="Jayarama X."/>
            <person name="Ming R."/>
            <person name="Nagai C."/>
            <person name="Rounsley S."/>
            <person name="Sankoff D."/>
            <person name="Giuliano G."/>
            <person name="Albert V.A."/>
            <person name="Wincker P."/>
            <person name="Lashermes P."/>
        </authorList>
    </citation>
    <scope>NUCLEOTIDE SEQUENCE [LARGE SCALE GENOMIC DNA]</scope>
    <source>
        <strain evidence="25">cv. DH200-94</strain>
    </source>
</reference>
<keyword evidence="14 21" id="KW-1015">Disulfide bond</keyword>
<feature type="chain" id="PRO_5005103903" description="Peroxidase" evidence="22">
    <location>
        <begin position="25"/>
        <end position="328"/>
    </location>
</feature>
<dbReference type="InParanoid" id="A0A068UEI8"/>
<dbReference type="CDD" id="cd00693">
    <property type="entry name" value="secretory_peroxidase"/>
    <property type="match status" value="1"/>
</dbReference>
<comment type="similarity">
    <text evidence="4">Belongs to the peroxidase family. Ascorbate peroxidase subfamily.</text>
</comment>
<evidence type="ECO:0000256" key="20">
    <source>
        <dbReference type="PIRSR" id="PIRSR600823-4"/>
    </source>
</evidence>
<feature type="binding site" description="axial binding residue" evidence="19">
    <location>
        <position position="193"/>
    </location>
    <ligand>
        <name>heme b</name>
        <dbReference type="ChEBI" id="CHEBI:60344"/>
    </ligand>
    <ligandPart>
        <name>Fe</name>
        <dbReference type="ChEBI" id="CHEBI:18248"/>
    </ligandPart>
</feature>
<dbReference type="EMBL" id="HG739108">
    <property type="protein sequence ID" value="CDP06896.1"/>
    <property type="molecule type" value="Genomic_DNA"/>
</dbReference>
<dbReference type="InterPro" id="IPR033905">
    <property type="entry name" value="Secretory_peroxidase"/>
</dbReference>
<dbReference type="PANTHER" id="PTHR31517">
    <property type="match status" value="1"/>
</dbReference>
<keyword evidence="25" id="KW-1185">Reference proteome</keyword>
<sequence length="328" mass="34885">MSKVATVALALGFVFVAFSGQCYGASPPLKVGFYQGKCNGTVDVEVIVGGVVKTWFSSDSTITPALLRMQFHDCFVTGCDASLLLDGSNSEKTAVPNLSVRGYGLIDAAKAAVEAICPGVVSCADIISMATRDAVSLSGGGRYIVHTGRRDGTVSLAKNVNLPAPSLSVSNSINAFSKKGLSVVDMVYLLGGHTVGVAHCSFFQDRLYNFQNSGQPDNTMSPSLLFFLRMRCPQNATIDNTANLDQNPLSSSIVDNSYYQQIMLHRGVLQIDQELAQDPSTRDMVTAIAKGVDFSTKFGQAMINLGAVQVLTGTQGQIRKSCRAVNTK</sequence>
<proteinExistence type="inferred from homology"/>
<dbReference type="SUPFAM" id="SSF48113">
    <property type="entry name" value="Heme-dependent peroxidases"/>
    <property type="match status" value="1"/>
</dbReference>
<evidence type="ECO:0000256" key="10">
    <source>
        <dbReference type="ARBA" id="ARBA00022729"/>
    </source>
</evidence>
<evidence type="ECO:0000256" key="17">
    <source>
        <dbReference type="PIRSR" id="PIRSR600823-1"/>
    </source>
</evidence>
<keyword evidence="9 19" id="KW-0479">Metal-binding</keyword>
<feature type="binding site" evidence="19">
    <location>
        <position position="73"/>
    </location>
    <ligand>
        <name>Ca(2+)</name>
        <dbReference type="ChEBI" id="CHEBI:29108"/>
        <label>1</label>
    </ligand>
</feature>
<dbReference type="PROSITE" id="PS00435">
    <property type="entry name" value="PEROXIDASE_1"/>
    <property type="match status" value="1"/>
</dbReference>
<comment type="cofactor">
    <cofactor evidence="19 22">
        <name>heme b</name>
        <dbReference type="ChEBI" id="CHEBI:60344"/>
    </cofactor>
    <text evidence="19 22">Binds 1 heme b (iron(II)-protoporphyrin IX) group per subunit.</text>
</comment>
<evidence type="ECO:0000256" key="21">
    <source>
        <dbReference type="PIRSR" id="PIRSR600823-5"/>
    </source>
</evidence>
<keyword evidence="10 22" id="KW-0732">Signal</keyword>
<evidence type="ECO:0000259" key="23">
    <source>
        <dbReference type="PROSITE" id="PS50873"/>
    </source>
</evidence>
<dbReference type="GO" id="GO:0046872">
    <property type="term" value="F:metal ion binding"/>
    <property type="evidence" value="ECO:0007669"/>
    <property type="project" value="UniProtKB-UniRule"/>
</dbReference>
<comment type="similarity">
    <text evidence="22">Belongs to the peroxidase family. Classical plant (class III) peroxidase subfamily.</text>
</comment>
<dbReference type="GO" id="GO:0042744">
    <property type="term" value="P:hydrogen peroxide catabolic process"/>
    <property type="evidence" value="ECO:0007669"/>
    <property type="project" value="UniProtKB-KW"/>
</dbReference>
<evidence type="ECO:0000256" key="15">
    <source>
        <dbReference type="ARBA" id="ARBA00023180"/>
    </source>
</evidence>
<dbReference type="GO" id="GO:0020037">
    <property type="term" value="F:heme binding"/>
    <property type="evidence" value="ECO:0007669"/>
    <property type="project" value="UniProtKB-UniRule"/>
</dbReference>
<dbReference type="Gramene" id="CDP06896">
    <property type="protein sequence ID" value="CDP06896"/>
    <property type="gene ID" value="GSCOC_T00023934001"/>
</dbReference>
<dbReference type="GO" id="GO:0006979">
    <property type="term" value="P:response to oxidative stress"/>
    <property type="evidence" value="ECO:0007669"/>
    <property type="project" value="UniProtKB-UniRule"/>
</dbReference>
<dbReference type="PROSITE" id="PS00436">
    <property type="entry name" value="PEROXIDASE_2"/>
    <property type="match status" value="1"/>
</dbReference>
<feature type="binding site" evidence="18">
    <location>
        <position position="163"/>
    </location>
    <ligand>
        <name>substrate</name>
    </ligand>
</feature>
<evidence type="ECO:0000256" key="14">
    <source>
        <dbReference type="ARBA" id="ARBA00023157"/>
    </source>
</evidence>
<keyword evidence="13 19" id="KW-0408">Iron</keyword>
<feature type="signal peptide" evidence="22">
    <location>
        <begin position="1"/>
        <end position="24"/>
    </location>
</feature>
<dbReference type="AlphaFoldDB" id="A0A068UEI8"/>
<evidence type="ECO:0000256" key="1">
    <source>
        <dbReference type="ARBA" id="ARBA00000189"/>
    </source>
</evidence>
<keyword evidence="8 22" id="KW-0349">Heme</keyword>
<dbReference type="GO" id="GO:0005576">
    <property type="term" value="C:extracellular region"/>
    <property type="evidence" value="ECO:0007669"/>
    <property type="project" value="UniProtKB-SubCell"/>
</dbReference>
<dbReference type="PROSITE" id="PS50873">
    <property type="entry name" value="PEROXIDASE_4"/>
    <property type="match status" value="1"/>
</dbReference>
<dbReference type="Gene3D" id="1.10.520.10">
    <property type="match status" value="1"/>
</dbReference>
<protein>
    <recommendedName>
        <fullName evidence="5 22">Peroxidase</fullName>
        <ecNumber evidence="5 22">1.11.1.7</ecNumber>
    </recommendedName>
</protein>
<dbReference type="InterPro" id="IPR019793">
    <property type="entry name" value="Peroxidases_heam-ligand_BS"/>
</dbReference>
<evidence type="ECO:0000256" key="12">
    <source>
        <dbReference type="ARBA" id="ARBA00023002"/>
    </source>
</evidence>
<dbReference type="PRINTS" id="PR00461">
    <property type="entry name" value="PLPEROXIDASE"/>
</dbReference>
<dbReference type="PhylomeDB" id="A0A068UEI8"/>
<accession>A0A068UEI8</accession>
<comment type="catalytic activity">
    <reaction evidence="1 22">
        <text>2 a phenolic donor + H2O2 = 2 a phenolic radical donor + 2 H2O</text>
        <dbReference type="Rhea" id="RHEA:56136"/>
        <dbReference type="ChEBI" id="CHEBI:15377"/>
        <dbReference type="ChEBI" id="CHEBI:16240"/>
        <dbReference type="ChEBI" id="CHEBI:139520"/>
        <dbReference type="ChEBI" id="CHEBI:139521"/>
        <dbReference type="EC" id="1.11.1.7"/>
    </reaction>
</comment>
<evidence type="ECO:0000256" key="11">
    <source>
        <dbReference type="ARBA" id="ARBA00022837"/>
    </source>
</evidence>